<evidence type="ECO:0000313" key="7">
    <source>
        <dbReference type="Proteomes" id="UP001148614"/>
    </source>
</evidence>
<evidence type="ECO:0000256" key="2">
    <source>
        <dbReference type="ARBA" id="ARBA00022692"/>
    </source>
</evidence>
<keyword evidence="2 5" id="KW-0812">Transmembrane</keyword>
<evidence type="ECO:0000256" key="5">
    <source>
        <dbReference type="SAM" id="Phobius"/>
    </source>
</evidence>
<feature type="transmembrane region" description="Helical" evidence="5">
    <location>
        <begin position="340"/>
        <end position="361"/>
    </location>
</feature>
<proteinExistence type="predicted"/>
<dbReference type="PANTHER" id="PTHR31162">
    <property type="entry name" value="MALIC ACID TRANSPORT PROTEIN-RELATED"/>
    <property type="match status" value="1"/>
</dbReference>
<evidence type="ECO:0000256" key="1">
    <source>
        <dbReference type="ARBA" id="ARBA00004141"/>
    </source>
</evidence>
<organism evidence="6 7">
    <name type="scientific">Xylaria arbuscula</name>
    <dbReference type="NCBI Taxonomy" id="114810"/>
    <lineage>
        <taxon>Eukaryota</taxon>
        <taxon>Fungi</taxon>
        <taxon>Dikarya</taxon>
        <taxon>Ascomycota</taxon>
        <taxon>Pezizomycotina</taxon>
        <taxon>Sordariomycetes</taxon>
        <taxon>Xylariomycetidae</taxon>
        <taxon>Xylariales</taxon>
        <taxon>Xylariaceae</taxon>
        <taxon>Xylaria</taxon>
    </lineage>
</organism>
<dbReference type="InterPro" id="IPR038665">
    <property type="entry name" value="Voltage-dep_anion_channel_sf"/>
</dbReference>
<dbReference type="Gene3D" id="1.50.10.150">
    <property type="entry name" value="Voltage-dependent anion channel"/>
    <property type="match status" value="1"/>
</dbReference>
<reference evidence="6" key="1">
    <citation type="submission" date="2022-07" db="EMBL/GenBank/DDBJ databases">
        <title>Genome Sequence of Xylaria arbuscula.</title>
        <authorList>
            <person name="Buettner E."/>
        </authorList>
    </citation>
    <scope>NUCLEOTIDE SEQUENCE</scope>
    <source>
        <strain evidence="6">VT107</strain>
    </source>
</reference>
<dbReference type="Proteomes" id="UP001148614">
    <property type="component" value="Unassembled WGS sequence"/>
</dbReference>
<comment type="caution">
    <text evidence="6">The sequence shown here is derived from an EMBL/GenBank/DDBJ whole genome shotgun (WGS) entry which is preliminary data.</text>
</comment>
<evidence type="ECO:0000256" key="4">
    <source>
        <dbReference type="ARBA" id="ARBA00023136"/>
    </source>
</evidence>
<dbReference type="AlphaFoldDB" id="A0A9W8NIV1"/>
<dbReference type="Pfam" id="PF03595">
    <property type="entry name" value="SLAC1"/>
    <property type="match status" value="1"/>
</dbReference>
<keyword evidence="4 5" id="KW-0472">Membrane</keyword>
<keyword evidence="3 5" id="KW-1133">Transmembrane helix</keyword>
<gene>
    <name evidence="6" type="ORF">NPX13_g3091</name>
</gene>
<feature type="transmembrane region" description="Helical" evidence="5">
    <location>
        <begin position="116"/>
        <end position="137"/>
    </location>
</feature>
<feature type="transmembrane region" description="Helical" evidence="5">
    <location>
        <begin position="143"/>
        <end position="172"/>
    </location>
</feature>
<dbReference type="CDD" id="cd09317">
    <property type="entry name" value="TDT_Mae1_like"/>
    <property type="match status" value="1"/>
</dbReference>
<name>A0A9W8NIV1_9PEZI</name>
<evidence type="ECO:0000313" key="6">
    <source>
        <dbReference type="EMBL" id="KAJ3577476.1"/>
    </source>
</evidence>
<protein>
    <recommendedName>
        <fullName evidence="8">Malic acid transport protein</fullName>
    </recommendedName>
</protein>
<dbReference type="EMBL" id="JANPWZ010000362">
    <property type="protein sequence ID" value="KAJ3577476.1"/>
    <property type="molecule type" value="Genomic_DNA"/>
</dbReference>
<sequence>MNGQTNGHANGRARNRNTVQTLKSEFDYSDAETDSGIRGRIKEFTFANFTCTQSTAAVAAMLSHTPYQFHGLQTVGVIVFILDLVIFLCFCAVMAARFILHPSTLKKSFTTQPECFFIGSFWLSTGTVLMCMQRFGVPHAGPWLVVAIRVLFWIYATVTLIYNTAMFATLYMKPILQMSQMQPAIFISVYSTMLTGAIAATIASSQPPAARLPIVVAGVTYQGLGWIMSLVLMPWLIGNTISSDPGQPRSRPNLFLAVGSSGYTIVTLIGCSQALPTNYDYFARHPNGVEILQVVADWASVFLWLFTFWLFATALLVNLPTVFPKIGPGFRITPRMDFQVGWWSIVFPNVGFTLATGYIGQQFQSDAIRWIATIMTIFLFGFWLMNLALYTKAAASILAAQDAPIRQAYPTLWPLSNVESS</sequence>
<feature type="transmembrane region" description="Helical" evidence="5">
    <location>
        <begin position="254"/>
        <end position="275"/>
    </location>
</feature>
<comment type="subcellular location">
    <subcellularLocation>
        <location evidence="1">Membrane</location>
        <topology evidence="1">Multi-pass membrane protein</topology>
    </subcellularLocation>
</comment>
<dbReference type="InterPro" id="IPR030185">
    <property type="entry name" value="Mae1"/>
</dbReference>
<feature type="transmembrane region" description="Helical" evidence="5">
    <location>
        <begin position="223"/>
        <end position="242"/>
    </location>
</feature>
<feature type="transmembrane region" description="Helical" evidence="5">
    <location>
        <begin position="295"/>
        <end position="319"/>
    </location>
</feature>
<accession>A0A9W8NIV1</accession>
<dbReference type="GO" id="GO:0016020">
    <property type="term" value="C:membrane"/>
    <property type="evidence" value="ECO:0007669"/>
    <property type="project" value="UniProtKB-SubCell"/>
</dbReference>
<evidence type="ECO:0008006" key="8">
    <source>
        <dbReference type="Google" id="ProtNLM"/>
    </source>
</evidence>
<feature type="transmembrane region" description="Helical" evidence="5">
    <location>
        <begin position="184"/>
        <end position="203"/>
    </location>
</feature>
<dbReference type="InterPro" id="IPR004695">
    <property type="entry name" value="SLAC1/Mae1/Ssu1/TehA"/>
</dbReference>
<feature type="transmembrane region" description="Helical" evidence="5">
    <location>
        <begin position="71"/>
        <end position="95"/>
    </location>
</feature>
<keyword evidence="7" id="KW-1185">Reference proteome</keyword>
<dbReference type="PANTHER" id="PTHR31162:SF0">
    <property type="entry name" value="MALIC ACID TRANSPORT PROTEIN"/>
    <property type="match status" value="1"/>
</dbReference>
<dbReference type="GO" id="GO:0015140">
    <property type="term" value="F:malate transmembrane transporter activity"/>
    <property type="evidence" value="ECO:0007669"/>
    <property type="project" value="InterPro"/>
</dbReference>
<dbReference type="VEuPathDB" id="FungiDB:F4678DRAFT_38536"/>
<feature type="transmembrane region" description="Helical" evidence="5">
    <location>
        <begin position="367"/>
        <end position="389"/>
    </location>
</feature>
<evidence type="ECO:0000256" key="3">
    <source>
        <dbReference type="ARBA" id="ARBA00022989"/>
    </source>
</evidence>